<protein>
    <submittedName>
        <fullName evidence="1">Uncharacterized protein</fullName>
    </submittedName>
</protein>
<dbReference type="PANTHER" id="PTHR35397:SF1">
    <property type="entry name" value="ARMADILLO-LIKE HELICAL DOMAIN-CONTAINING PROTEIN"/>
    <property type="match status" value="1"/>
</dbReference>
<evidence type="ECO:0000313" key="1">
    <source>
        <dbReference type="EMBL" id="NDV33511.1"/>
    </source>
</evidence>
<dbReference type="PANTHER" id="PTHR35397">
    <property type="entry name" value="C2 DOMAIN-CONTAINING PROTEIN-RELATED"/>
    <property type="match status" value="1"/>
</dbReference>
<accession>A0A6B2L9A0</accession>
<reference evidence="1" key="1">
    <citation type="journal article" date="2020" name="J. Eukaryot. Microbiol.">
        <title>De novo Sequencing, Assembly and Annotation of the Transcriptome for the Free-Living Testate Amoeba Arcella intermedia.</title>
        <authorList>
            <person name="Ribeiro G.M."/>
            <person name="Porfirio-Sousa A.L."/>
            <person name="Maurer-Alcala X.X."/>
            <person name="Katz L.A."/>
            <person name="Lahr D.J.G."/>
        </authorList>
    </citation>
    <scope>NUCLEOTIDE SEQUENCE</scope>
</reference>
<dbReference type="Pfam" id="PF08578">
    <property type="entry name" value="DUF1765"/>
    <property type="match status" value="1"/>
</dbReference>
<organism evidence="1">
    <name type="scientific">Arcella intermedia</name>
    <dbReference type="NCBI Taxonomy" id="1963864"/>
    <lineage>
        <taxon>Eukaryota</taxon>
        <taxon>Amoebozoa</taxon>
        <taxon>Tubulinea</taxon>
        <taxon>Elardia</taxon>
        <taxon>Arcellinida</taxon>
        <taxon>Sphaerothecina</taxon>
        <taxon>Arcellidae</taxon>
        <taxon>Arcella</taxon>
    </lineage>
</organism>
<sequence>MKDISTTDDTSWKAWFGVESMFFVYFLKEWIDHVELMFKLPFFSCAPGKNVIKVVTKKLYVDWRSINGFYQFLDVFLYILQHYPPNSKTFSNLMTSMIRCEPKLLNYYLRISLSRTPLNNIPLVAASLAKIQSWFNEFGVLGLPIPPDFDIPYFCSVLEILFETDHHQILCRLLSFLYDIMDYFGGDPRKALMSFLLDKYFFSLFLHWDTVTRNYFHQFILWKTTRLKRKILKTNSIDDIKNVYPSFMDPEVEVRSDVTIYSKIQCLIQNIEDQVRDNNCQYFDKNLMPYTLPALTEYKNFLSRNEVWAESSSNSWKLNPLFLIDSSVGRKSTMV</sequence>
<proteinExistence type="predicted"/>
<dbReference type="EMBL" id="GIBP01004542">
    <property type="protein sequence ID" value="NDV33511.1"/>
    <property type="molecule type" value="Transcribed_RNA"/>
</dbReference>
<dbReference type="AlphaFoldDB" id="A0A6B2L9A0"/>
<dbReference type="InterPro" id="IPR013887">
    <property type="entry name" value="UPF0592"/>
</dbReference>
<name>A0A6B2L9A0_9EUKA</name>